<dbReference type="InterPro" id="IPR058925">
    <property type="entry name" value="zf-C2H2_AcuF"/>
</dbReference>
<evidence type="ECO:0000259" key="4">
    <source>
        <dbReference type="Pfam" id="PF26082"/>
    </source>
</evidence>
<feature type="compositionally biased region" description="Basic residues" evidence="2">
    <location>
        <begin position="370"/>
        <end position="387"/>
    </location>
</feature>
<feature type="coiled-coil region" evidence="1">
    <location>
        <begin position="26"/>
        <end position="53"/>
    </location>
</feature>
<proteinExistence type="predicted"/>
<gene>
    <name evidence="5" type="ORF">N0V83_001235</name>
</gene>
<comment type="caution">
    <text evidence="5">The sequence shown here is derived from an EMBL/GenBank/DDBJ whole genome shotgun (WGS) entry which is preliminary data.</text>
</comment>
<dbReference type="Proteomes" id="UP001140560">
    <property type="component" value="Unassembled WGS sequence"/>
</dbReference>
<dbReference type="PANTHER" id="PTHR35391:SF7">
    <property type="entry name" value="C2H2-TYPE DOMAIN-CONTAINING PROTEIN"/>
    <property type="match status" value="1"/>
</dbReference>
<evidence type="ECO:0000259" key="3">
    <source>
        <dbReference type="Pfam" id="PF22893"/>
    </source>
</evidence>
<evidence type="ECO:0000313" key="6">
    <source>
        <dbReference type="Proteomes" id="UP001140560"/>
    </source>
</evidence>
<organism evidence="5 6">
    <name type="scientific">Neocucurbitaria cava</name>
    <dbReference type="NCBI Taxonomy" id="798079"/>
    <lineage>
        <taxon>Eukaryota</taxon>
        <taxon>Fungi</taxon>
        <taxon>Dikarya</taxon>
        <taxon>Ascomycota</taxon>
        <taxon>Pezizomycotina</taxon>
        <taxon>Dothideomycetes</taxon>
        <taxon>Pleosporomycetidae</taxon>
        <taxon>Pleosporales</taxon>
        <taxon>Pleosporineae</taxon>
        <taxon>Cucurbitariaceae</taxon>
        <taxon>Neocucurbitaria</taxon>
    </lineage>
</organism>
<dbReference type="EMBL" id="JAPEUY010000002">
    <property type="protein sequence ID" value="KAJ4375956.1"/>
    <property type="molecule type" value="Genomic_DNA"/>
</dbReference>
<dbReference type="PANTHER" id="PTHR35391">
    <property type="entry name" value="C2H2-TYPE DOMAIN-CONTAINING PROTEIN-RELATED"/>
    <property type="match status" value="1"/>
</dbReference>
<feature type="non-terminal residue" evidence="5">
    <location>
        <position position="587"/>
    </location>
</feature>
<sequence>MSGVDIASIQMRKGLIVKVSKAVKDKAGASNEYQHVLLELQALEKTLRHLQALQPNESNVDHVNAVRGMALTCRIPLQEFLERIQKYEASLGPFAAHSRGYLKSTGRKSQWAVFMSDEVAKLRTTIGAKVLSINLLLVTHTSESISRIEAEASKSHVALLASILEQRASIERLDKKVHRTESFLRDDFQRQSERTKKIADDMNNATQTLRQISDATETVNMTVMSLRTLAVQLLQTILRAPAFQAEDSVRFEDVLGRTKYLPYEYFRHIEVFDSYLQTQFKGLPGEQKVLQRRYLILHSGQNDNPITINAEWNLPQNEAQICSPPGGTQIDLQNHEGQHLRARAASSLAPTDQLLVCVIRSKTDPQQWTKKSHSFGKRPPNHLNKRSKNSEFSKEIDKSHFLAHDIHHVRDKFPKAPDYLVERLGKAISRRRQYLSYRENPHAQNPSFQDEPPDSAYFVGKTYSQRSTAATVVSLNQWEPLHMAHREDTTSQTSYAIFVDSHDLTPPLPEAADHDVPYVCPLCFRIISIRTMYKWRKHVLKDLHPYLCTVDGCDTADRIYQSRDTWFEHEEKNHYPGPSDDTSLSVT</sequence>
<dbReference type="OrthoDB" id="3045089at2759"/>
<feature type="domain" description="Ubiquitin-like" evidence="3">
    <location>
        <begin position="245"/>
        <end position="312"/>
    </location>
</feature>
<reference evidence="5" key="1">
    <citation type="submission" date="2022-10" db="EMBL/GenBank/DDBJ databases">
        <title>Tapping the CABI collections for fungal endophytes: first genome assemblies for Collariella, Neodidymelliopsis, Ascochyta clinopodiicola, Didymella pomorum, Didymosphaeria variabile, Neocosmospora piperis and Neocucurbitaria cava.</title>
        <authorList>
            <person name="Hill R."/>
        </authorList>
    </citation>
    <scope>NUCLEOTIDE SEQUENCE</scope>
    <source>
        <strain evidence="5">IMI 356814</strain>
    </source>
</reference>
<dbReference type="InterPro" id="IPR054464">
    <property type="entry name" value="ULD_fung"/>
</dbReference>
<dbReference type="AlphaFoldDB" id="A0A9W8YEH9"/>
<feature type="domain" description="Oxidoreductase acuF-like C2H2 type zinc-finger" evidence="4">
    <location>
        <begin position="517"/>
        <end position="543"/>
    </location>
</feature>
<keyword evidence="1" id="KW-0175">Coiled coil</keyword>
<accession>A0A9W8YEH9</accession>
<dbReference type="Pfam" id="PF22893">
    <property type="entry name" value="ULD_2"/>
    <property type="match status" value="1"/>
</dbReference>
<dbReference type="Pfam" id="PF26082">
    <property type="entry name" value="zf-C2H2_AcuF"/>
    <property type="match status" value="1"/>
</dbReference>
<name>A0A9W8YEH9_9PLEO</name>
<evidence type="ECO:0000256" key="2">
    <source>
        <dbReference type="SAM" id="MobiDB-lite"/>
    </source>
</evidence>
<evidence type="ECO:0000256" key="1">
    <source>
        <dbReference type="SAM" id="Coils"/>
    </source>
</evidence>
<protein>
    <submittedName>
        <fullName evidence="5">Uncharacterized protein</fullName>
    </submittedName>
</protein>
<evidence type="ECO:0000313" key="5">
    <source>
        <dbReference type="EMBL" id="KAJ4375956.1"/>
    </source>
</evidence>
<keyword evidence="6" id="KW-1185">Reference proteome</keyword>
<feature type="region of interest" description="Disordered" evidence="2">
    <location>
        <begin position="368"/>
        <end position="392"/>
    </location>
</feature>